<dbReference type="Pfam" id="PF11929">
    <property type="entry name" value="DUF3447"/>
    <property type="match status" value="1"/>
</dbReference>
<dbReference type="InterPro" id="IPR002110">
    <property type="entry name" value="Ankyrin_rpt"/>
</dbReference>
<dbReference type="InParanoid" id="A2EUZ7"/>
<dbReference type="VEuPathDB" id="TrichDB:TVAG_368910"/>
<name>A2EUZ7_TRIV3</name>
<dbReference type="PRINTS" id="PR01415">
    <property type="entry name" value="ANKYRIN"/>
</dbReference>
<accession>A2EUZ7</accession>
<keyword evidence="1" id="KW-0040">ANK repeat</keyword>
<dbReference type="SUPFAM" id="SSF48403">
    <property type="entry name" value="Ankyrin repeat"/>
    <property type="match status" value="1"/>
</dbReference>
<dbReference type="PANTHER" id="PTHR24182:SF13">
    <property type="entry name" value="LD18443P"/>
    <property type="match status" value="1"/>
</dbReference>
<dbReference type="PANTHER" id="PTHR24182">
    <property type="entry name" value="ANKYRIN REPEAT AND SOCS BOX CONTAINING 4"/>
    <property type="match status" value="1"/>
</dbReference>
<dbReference type="Proteomes" id="UP000001542">
    <property type="component" value="Unassembled WGS sequence"/>
</dbReference>
<evidence type="ECO:0000256" key="1">
    <source>
        <dbReference type="PROSITE-ProRule" id="PRU00023"/>
    </source>
</evidence>
<evidence type="ECO:0000313" key="4">
    <source>
        <dbReference type="Proteomes" id="UP000001542"/>
    </source>
</evidence>
<dbReference type="OrthoDB" id="195446at2759"/>
<dbReference type="PROSITE" id="PS50088">
    <property type="entry name" value="ANK_REPEAT"/>
    <property type="match status" value="2"/>
</dbReference>
<organism evidence="3 4">
    <name type="scientific">Trichomonas vaginalis (strain ATCC PRA-98 / G3)</name>
    <dbReference type="NCBI Taxonomy" id="412133"/>
    <lineage>
        <taxon>Eukaryota</taxon>
        <taxon>Metamonada</taxon>
        <taxon>Parabasalia</taxon>
        <taxon>Trichomonadida</taxon>
        <taxon>Trichomonadidae</taxon>
        <taxon>Trichomonas</taxon>
    </lineage>
</organism>
<evidence type="ECO:0000259" key="2">
    <source>
        <dbReference type="Pfam" id="PF11929"/>
    </source>
</evidence>
<keyword evidence="4" id="KW-1185">Reference proteome</keyword>
<dbReference type="VEuPathDB" id="TrichDB:TVAGG3_0441550"/>
<protein>
    <recommendedName>
        <fullName evidence="2">DUF3447 domain-containing protein</fullName>
    </recommendedName>
</protein>
<feature type="domain" description="DUF3447" evidence="2">
    <location>
        <begin position="193"/>
        <end position="266"/>
    </location>
</feature>
<sequence length="402" mass="47372">MTDQDIHPYNYSELRSKHKGYIDLYIALYQLKTEDEGDLYEIYNKIKAELIDSKICLLQNIIRDVLDIIPYNNRYARSYLFFAKHISDDYQVKEFNNGIYKEYGIKLGISGEFEKYKSENLDFLTENSIYRAIMYNDKEAFIFFIESEGFDEDQKLKSDLYPFTALKGYSLLELCCYYGAVDCFRLLRMNCGSKITITCLHFSFLSGNPEIMNECLKFQKPDEKCMEYAIISHNIDFVTFLMTEYKLKINLEHCLEYKNLESLLVYFDQTREISECFIYSIQFNIRTLSEYFLSQGANINAKDKNGKTALHYATYNNNKDMVKFLIVYDANFYEKDQYGETALHYAVNIKSNEMIEILLSFGANANVKDKDGRTALRLPYLRIKRLRKIERPKVGSECRIKL</sequence>
<dbReference type="Gene3D" id="1.25.40.20">
    <property type="entry name" value="Ankyrin repeat-containing domain"/>
    <property type="match status" value="2"/>
</dbReference>
<dbReference type="eggNOG" id="KOG0504">
    <property type="taxonomic scope" value="Eukaryota"/>
</dbReference>
<gene>
    <name evidence="3" type="ORF">TVAG_368910</name>
</gene>
<dbReference type="EMBL" id="DS113502">
    <property type="protein sequence ID" value="EAY03520.1"/>
    <property type="molecule type" value="Genomic_DNA"/>
</dbReference>
<dbReference type="AlphaFoldDB" id="A2EUZ7"/>
<dbReference type="SMART" id="SM00248">
    <property type="entry name" value="ANK"/>
    <property type="match status" value="4"/>
</dbReference>
<dbReference type="Pfam" id="PF12796">
    <property type="entry name" value="Ank_2"/>
    <property type="match status" value="1"/>
</dbReference>
<dbReference type="SMR" id="A2EUZ7"/>
<feature type="repeat" description="ANK" evidence="1">
    <location>
        <begin position="305"/>
        <end position="337"/>
    </location>
</feature>
<dbReference type="InterPro" id="IPR020683">
    <property type="entry name" value="DUF3447"/>
</dbReference>
<proteinExistence type="predicted"/>
<dbReference type="RefSeq" id="XP_001315743.1">
    <property type="nucleotide sequence ID" value="XM_001315708.1"/>
</dbReference>
<dbReference type="KEGG" id="tva:4761365"/>
<reference evidence="3" key="2">
    <citation type="journal article" date="2007" name="Science">
        <title>Draft genome sequence of the sexually transmitted pathogen Trichomonas vaginalis.</title>
        <authorList>
            <person name="Carlton J.M."/>
            <person name="Hirt R.P."/>
            <person name="Silva J.C."/>
            <person name="Delcher A.L."/>
            <person name="Schatz M."/>
            <person name="Zhao Q."/>
            <person name="Wortman J.R."/>
            <person name="Bidwell S.L."/>
            <person name="Alsmark U.C.M."/>
            <person name="Besteiro S."/>
            <person name="Sicheritz-Ponten T."/>
            <person name="Noel C.J."/>
            <person name="Dacks J.B."/>
            <person name="Foster P.G."/>
            <person name="Simillion C."/>
            <person name="Van de Peer Y."/>
            <person name="Miranda-Saavedra D."/>
            <person name="Barton G.J."/>
            <person name="Westrop G.D."/>
            <person name="Mueller S."/>
            <person name="Dessi D."/>
            <person name="Fiori P.L."/>
            <person name="Ren Q."/>
            <person name="Paulsen I."/>
            <person name="Zhang H."/>
            <person name="Bastida-Corcuera F.D."/>
            <person name="Simoes-Barbosa A."/>
            <person name="Brown M.T."/>
            <person name="Hayes R.D."/>
            <person name="Mukherjee M."/>
            <person name="Okumura C.Y."/>
            <person name="Schneider R."/>
            <person name="Smith A.J."/>
            <person name="Vanacova S."/>
            <person name="Villalvazo M."/>
            <person name="Haas B.J."/>
            <person name="Pertea M."/>
            <person name="Feldblyum T.V."/>
            <person name="Utterback T.R."/>
            <person name="Shu C.L."/>
            <person name="Osoegawa K."/>
            <person name="de Jong P.J."/>
            <person name="Hrdy I."/>
            <person name="Horvathova L."/>
            <person name="Zubacova Z."/>
            <person name="Dolezal P."/>
            <person name="Malik S.B."/>
            <person name="Logsdon J.M. Jr."/>
            <person name="Henze K."/>
            <person name="Gupta A."/>
            <person name="Wang C.C."/>
            <person name="Dunne R.L."/>
            <person name="Upcroft J.A."/>
            <person name="Upcroft P."/>
            <person name="White O."/>
            <person name="Salzberg S.L."/>
            <person name="Tang P."/>
            <person name="Chiu C.-H."/>
            <person name="Lee Y.-S."/>
            <person name="Embley T.M."/>
            <person name="Coombs G.H."/>
            <person name="Mottram J.C."/>
            <person name="Tachezy J."/>
            <person name="Fraser-Liggett C.M."/>
            <person name="Johnson P.J."/>
        </authorList>
    </citation>
    <scope>NUCLEOTIDE SEQUENCE [LARGE SCALE GENOMIC DNA]</scope>
    <source>
        <strain evidence="3">G3</strain>
    </source>
</reference>
<dbReference type="PROSITE" id="PS50297">
    <property type="entry name" value="ANK_REP_REGION"/>
    <property type="match status" value="2"/>
</dbReference>
<evidence type="ECO:0000313" key="3">
    <source>
        <dbReference type="EMBL" id="EAY03520.1"/>
    </source>
</evidence>
<reference evidence="3" key="1">
    <citation type="submission" date="2006-10" db="EMBL/GenBank/DDBJ databases">
        <authorList>
            <person name="Amadeo P."/>
            <person name="Zhao Q."/>
            <person name="Wortman J."/>
            <person name="Fraser-Liggett C."/>
            <person name="Carlton J."/>
        </authorList>
    </citation>
    <scope>NUCLEOTIDE SEQUENCE</scope>
    <source>
        <strain evidence="3">G3</strain>
    </source>
</reference>
<feature type="repeat" description="ANK" evidence="1">
    <location>
        <begin position="338"/>
        <end position="370"/>
    </location>
</feature>
<dbReference type="InterPro" id="IPR036770">
    <property type="entry name" value="Ankyrin_rpt-contain_sf"/>
</dbReference>